<comment type="caution">
    <text evidence="1">The sequence shown here is derived from an EMBL/GenBank/DDBJ whole genome shotgun (WGS) entry which is preliminary data.</text>
</comment>
<evidence type="ECO:0000313" key="2">
    <source>
        <dbReference type="Proteomes" id="UP001341840"/>
    </source>
</evidence>
<organism evidence="1 2">
    <name type="scientific">Stylosanthes scabra</name>
    <dbReference type="NCBI Taxonomy" id="79078"/>
    <lineage>
        <taxon>Eukaryota</taxon>
        <taxon>Viridiplantae</taxon>
        <taxon>Streptophyta</taxon>
        <taxon>Embryophyta</taxon>
        <taxon>Tracheophyta</taxon>
        <taxon>Spermatophyta</taxon>
        <taxon>Magnoliopsida</taxon>
        <taxon>eudicotyledons</taxon>
        <taxon>Gunneridae</taxon>
        <taxon>Pentapetalae</taxon>
        <taxon>rosids</taxon>
        <taxon>fabids</taxon>
        <taxon>Fabales</taxon>
        <taxon>Fabaceae</taxon>
        <taxon>Papilionoideae</taxon>
        <taxon>50 kb inversion clade</taxon>
        <taxon>dalbergioids sensu lato</taxon>
        <taxon>Dalbergieae</taxon>
        <taxon>Pterocarpus clade</taxon>
        <taxon>Stylosanthes</taxon>
    </lineage>
</organism>
<keyword evidence="2" id="KW-1185">Reference proteome</keyword>
<reference evidence="1 2" key="1">
    <citation type="journal article" date="2023" name="Plants (Basel)">
        <title>Bridging the Gap: Combining Genomics and Transcriptomics Approaches to Understand Stylosanthes scabra, an Orphan Legume from the Brazilian Caatinga.</title>
        <authorList>
            <person name="Ferreira-Neto J.R.C."/>
            <person name="da Silva M.D."/>
            <person name="Binneck E."/>
            <person name="de Melo N.F."/>
            <person name="da Silva R.H."/>
            <person name="de Melo A.L.T.M."/>
            <person name="Pandolfi V."/>
            <person name="Bustamante F.O."/>
            <person name="Brasileiro-Vidal A.C."/>
            <person name="Benko-Iseppon A.M."/>
        </authorList>
    </citation>
    <scope>NUCLEOTIDE SEQUENCE [LARGE SCALE GENOMIC DNA]</scope>
    <source>
        <tissue evidence="1">Leaves</tissue>
    </source>
</reference>
<gene>
    <name evidence="1" type="ORF">PIB30_029090</name>
</gene>
<proteinExistence type="predicted"/>
<protein>
    <submittedName>
        <fullName evidence="1">Uncharacterized protein</fullName>
    </submittedName>
</protein>
<dbReference type="EMBL" id="JASCZI010090738">
    <property type="protein sequence ID" value="MED6145859.1"/>
    <property type="molecule type" value="Genomic_DNA"/>
</dbReference>
<evidence type="ECO:0000313" key="1">
    <source>
        <dbReference type="EMBL" id="MED6145859.1"/>
    </source>
</evidence>
<accession>A0ABU6TBF4</accession>
<name>A0ABU6TBF4_9FABA</name>
<sequence length="136" mass="15860">MEKIPYVRHLLKIIMGLKISDFDDVAWKEKKRTPHNCRQYWVKRVIRELSTKGSIQIIIHQNGGARCFVGWPFLRLRRSCEWQPAQRVFVLVAVNVQECVPPQSHLHAGLRAFCSPCRFCAFPPSLQFEVSKNNKV</sequence>
<dbReference type="Proteomes" id="UP001341840">
    <property type="component" value="Unassembled WGS sequence"/>
</dbReference>